<dbReference type="SUPFAM" id="SSF56425">
    <property type="entry name" value="Succinate dehydrogenase/fumarate reductase flavoprotein, catalytic domain"/>
    <property type="match status" value="1"/>
</dbReference>
<name>A0A5D0MKT6_9BACT</name>
<feature type="non-terminal residue" evidence="11">
    <location>
        <position position="366"/>
    </location>
</feature>
<dbReference type="InterPro" id="IPR036188">
    <property type="entry name" value="FAD/NAD-bd_sf"/>
</dbReference>
<dbReference type="Gene3D" id="3.50.50.60">
    <property type="entry name" value="FAD/NAD(P)-binding domain"/>
    <property type="match status" value="1"/>
</dbReference>
<dbReference type="InterPro" id="IPR003953">
    <property type="entry name" value="FAD-dep_OxRdtase_2_FAD-bd"/>
</dbReference>
<comment type="cofactor">
    <cofactor evidence="1">
        <name>FAD</name>
        <dbReference type="ChEBI" id="CHEBI:57692"/>
    </cofactor>
</comment>
<feature type="domain" description="FAD-dependent oxidoreductase 2 FAD-binding" evidence="10">
    <location>
        <begin position="6"/>
        <end position="366"/>
    </location>
</feature>
<evidence type="ECO:0000256" key="4">
    <source>
        <dbReference type="ARBA" id="ARBA00012173"/>
    </source>
</evidence>
<comment type="pathway">
    <text evidence="2">Cofactor biosynthesis; NAD(+) biosynthesis; iminoaspartate from L-aspartate (oxidase route): step 1/1.</text>
</comment>
<proteinExistence type="inferred from homology"/>
<keyword evidence="5" id="KW-0285">Flavoprotein</keyword>
<dbReference type="EMBL" id="VSIX01000008">
    <property type="protein sequence ID" value="TYB32060.1"/>
    <property type="molecule type" value="Genomic_DNA"/>
</dbReference>
<evidence type="ECO:0000256" key="6">
    <source>
        <dbReference type="ARBA" id="ARBA00022642"/>
    </source>
</evidence>
<comment type="similarity">
    <text evidence="3">Belongs to the FAD-dependent oxidoreductase 2 family. NadB subfamily.</text>
</comment>
<dbReference type="PANTHER" id="PTHR42716:SF2">
    <property type="entry name" value="L-ASPARTATE OXIDASE, CHLOROPLASTIC"/>
    <property type="match status" value="1"/>
</dbReference>
<dbReference type="Gene3D" id="3.90.700.10">
    <property type="entry name" value="Succinate dehydrogenase/fumarate reductase flavoprotein, catalytic domain"/>
    <property type="match status" value="1"/>
</dbReference>
<evidence type="ECO:0000313" key="12">
    <source>
        <dbReference type="Proteomes" id="UP000324143"/>
    </source>
</evidence>
<protein>
    <recommendedName>
        <fullName evidence="4">L-aspartate oxidase</fullName>
        <ecNumber evidence="4">1.4.3.16</ecNumber>
    </recommendedName>
</protein>
<comment type="catalytic activity">
    <reaction evidence="9">
        <text>L-aspartate + O2 = iminosuccinate + H2O2</text>
        <dbReference type="Rhea" id="RHEA:25876"/>
        <dbReference type="ChEBI" id="CHEBI:15379"/>
        <dbReference type="ChEBI" id="CHEBI:16240"/>
        <dbReference type="ChEBI" id="CHEBI:29991"/>
        <dbReference type="ChEBI" id="CHEBI:77875"/>
        <dbReference type="EC" id="1.4.3.16"/>
    </reaction>
    <physiologicalReaction direction="left-to-right" evidence="9">
        <dbReference type="Rhea" id="RHEA:25877"/>
    </physiologicalReaction>
</comment>
<evidence type="ECO:0000313" key="11">
    <source>
        <dbReference type="EMBL" id="TYB32060.1"/>
    </source>
</evidence>
<keyword evidence="7" id="KW-0274">FAD</keyword>
<keyword evidence="6" id="KW-0662">Pyridine nucleotide biosynthesis</keyword>
<evidence type="ECO:0000256" key="9">
    <source>
        <dbReference type="ARBA" id="ARBA00048305"/>
    </source>
</evidence>
<evidence type="ECO:0000259" key="10">
    <source>
        <dbReference type="Pfam" id="PF00890"/>
    </source>
</evidence>
<dbReference type="InterPro" id="IPR005288">
    <property type="entry name" value="NadB"/>
</dbReference>
<sequence length="366" mass="40954">MQIKTDFLVIGSGIAGQLTSLELAKKGKVILISKDKIKEANTFYAQGGIAAVMDKANDSFEKHIEDTLYAGDNLCNEEIVDEIIKESPNVIKRLQQLGVNFEEENSSFKLSKEGGHSRNRVLYYKDITGQEIENKLFSKVKDHPNIIVLAYHFAADLIMESKLSTVESDEKRCWGAFVYNKLENQMISIGAKRTILATGGAGKVYLYTSNPDIATGDGIAMAFRAGATIQNMEFMQFHPTTLYHPYAKNFLISEAVRGEGGVLKTIKGKQFMHKYHKLKSLAPRDIVARSMDTEMKKDGVDHLYLDISMKSNKFIKNRFPNIYKKCLQFNIDITKDMIPVVPAAHYNCGGIKAKVNGTTDIDNLFA</sequence>
<dbReference type="Proteomes" id="UP000324143">
    <property type="component" value="Unassembled WGS sequence"/>
</dbReference>
<comment type="caution">
    <text evidence="11">The sequence shown here is derived from an EMBL/GenBank/DDBJ whole genome shotgun (WGS) entry which is preliminary data.</text>
</comment>
<evidence type="ECO:0000256" key="5">
    <source>
        <dbReference type="ARBA" id="ARBA00022630"/>
    </source>
</evidence>
<dbReference type="SUPFAM" id="SSF51905">
    <property type="entry name" value="FAD/NAD(P)-binding domain"/>
    <property type="match status" value="1"/>
</dbReference>
<evidence type="ECO:0000256" key="2">
    <source>
        <dbReference type="ARBA" id="ARBA00004950"/>
    </source>
</evidence>
<organism evidence="11 12">
    <name type="scientific">Candidatus Mcinerneyibacterium aminivorans</name>
    <dbReference type="NCBI Taxonomy" id="2703815"/>
    <lineage>
        <taxon>Bacteria</taxon>
        <taxon>Candidatus Macinerneyibacteriota</taxon>
        <taxon>Candidatus Mcinerneyibacteria</taxon>
        <taxon>Candidatus Mcinerneyibacteriales</taxon>
        <taxon>Candidatus Mcinerneyibacteriaceae</taxon>
        <taxon>Candidatus Mcinerneyibacterium</taxon>
    </lineage>
</organism>
<dbReference type="Pfam" id="PF00890">
    <property type="entry name" value="FAD_binding_2"/>
    <property type="match status" value="1"/>
</dbReference>
<evidence type="ECO:0000256" key="3">
    <source>
        <dbReference type="ARBA" id="ARBA00008562"/>
    </source>
</evidence>
<dbReference type="InterPro" id="IPR027477">
    <property type="entry name" value="Succ_DH/fumarate_Rdtase_cat_sf"/>
</dbReference>
<keyword evidence="12" id="KW-1185">Reference proteome</keyword>
<dbReference type="FunFam" id="3.90.700.10:FF:000002">
    <property type="entry name" value="L-aspartate oxidase"/>
    <property type="match status" value="1"/>
</dbReference>
<dbReference type="EC" id="1.4.3.16" evidence="4"/>
<dbReference type="PANTHER" id="PTHR42716">
    <property type="entry name" value="L-ASPARTATE OXIDASE"/>
    <property type="match status" value="1"/>
</dbReference>
<dbReference type="GO" id="GO:0008734">
    <property type="term" value="F:L-aspartate oxidase activity"/>
    <property type="evidence" value="ECO:0007669"/>
    <property type="project" value="UniProtKB-EC"/>
</dbReference>
<dbReference type="GO" id="GO:0034628">
    <property type="term" value="P:'de novo' NAD+ biosynthetic process from L-aspartate"/>
    <property type="evidence" value="ECO:0007669"/>
    <property type="project" value="TreeGrafter"/>
</dbReference>
<gene>
    <name evidence="11" type="ORF">FXF47_00905</name>
</gene>
<evidence type="ECO:0000256" key="7">
    <source>
        <dbReference type="ARBA" id="ARBA00022827"/>
    </source>
</evidence>
<evidence type="ECO:0000256" key="1">
    <source>
        <dbReference type="ARBA" id="ARBA00001974"/>
    </source>
</evidence>
<dbReference type="AlphaFoldDB" id="A0A5D0MKT6"/>
<reference evidence="11" key="1">
    <citation type="submission" date="2019-08" db="EMBL/GenBank/DDBJ databases">
        <title>Genomic characterization of a novel candidate phylum (ARYD3) from a high temperature, high salinity tertiary oil reservoir in north central Oklahoma, USA.</title>
        <authorList>
            <person name="Youssef N.H."/>
            <person name="Yadav A."/>
            <person name="Elshahed M.S."/>
        </authorList>
    </citation>
    <scope>NUCLEOTIDE SEQUENCE [LARGE SCALE GENOMIC DNA]</scope>
    <source>
        <strain evidence="11">ARYD3</strain>
    </source>
</reference>
<accession>A0A5D0MKT6</accession>
<keyword evidence="8" id="KW-0560">Oxidoreductase</keyword>
<dbReference type="UniPathway" id="UPA00253">
    <property type="reaction ID" value="UER00326"/>
</dbReference>
<evidence type="ECO:0000256" key="8">
    <source>
        <dbReference type="ARBA" id="ARBA00023002"/>
    </source>
</evidence>